<feature type="domain" description="Potassium channel" evidence="2">
    <location>
        <begin position="178"/>
        <end position="227"/>
    </location>
</feature>
<feature type="transmembrane region" description="Helical" evidence="1">
    <location>
        <begin position="106"/>
        <end position="125"/>
    </location>
</feature>
<keyword evidence="1" id="KW-1133">Transmembrane helix</keyword>
<dbReference type="Pfam" id="PF07885">
    <property type="entry name" value="Ion_trans_2"/>
    <property type="match status" value="1"/>
</dbReference>
<comment type="caution">
    <text evidence="3">The sequence shown here is derived from an EMBL/GenBank/DDBJ whole genome shotgun (WGS) entry which is preliminary data.</text>
</comment>
<dbReference type="Gene3D" id="1.10.287.70">
    <property type="match status" value="1"/>
</dbReference>
<dbReference type="SUPFAM" id="SSF81324">
    <property type="entry name" value="Voltage-gated potassium channels"/>
    <property type="match status" value="1"/>
</dbReference>
<gene>
    <name evidence="3" type="ORF">DES32_1165</name>
</gene>
<evidence type="ECO:0000313" key="3">
    <source>
        <dbReference type="EMBL" id="REF87542.1"/>
    </source>
</evidence>
<feature type="transmembrane region" description="Helical" evidence="1">
    <location>
        <begin position="51"/>
        <end position="69"/>
    </location>
</feature>
<feature type="transmembrane region" description="Helical" evidence="1">
    <location>
        <begin position="74"/>
        <end position="94"/>
    </location>
</feature>
<evidence type="ECO:0000256" key="1">
    <source>
        <dbReference type="SAM" id="Phobius"/>
    </source>
</evidence>
<dbReference type="Proteomes" id="UP000256900">
    <property type="component" value="Unassembled WGS sequence"/>
</dbReference>
<evidence type="ECO:0000259" key="2">
    <source>
        <dbReference type="Pfam" id="PF07885"/>
    </source>
</evidence>
<proteinExistence type="predicted"/>
<evidence type="ECO:0000313" key="4">
    <source>
        <dbReference type="Proteomes" id="UP000256900"/>
    </source>
</evidence>
<dbReference type="AlphaFoldDB" id="A0A3D9YXW8"/>
<protein>
    <submittedName>
        <fullName evidence="3">Ion channel</fullName>
    </submittedName>
</protein>
<name>A0A3D9YXW8_9HYPH</name>
<keyword evidence="1" id="KW-0812">Transmembrane</keyword>
<keyword evidence="4" id="KW-1185">Reference proteome</keyword>
<keyword evidence="1" id="KW-0472">Membrane</keyword>
<dbReference type="InterPro" id="IPR013099">
    <property type="entry name" value="K_chnl_dom"/>
</dbReference>
<sequence>MTVLSDRLMSKASFRRLRERFGDPLLTTLTIMLALLLFVIAPLQASGVRGAHFFGILFGFVLVAAVFVISGSRLAVAATALALILSVVTSSLRAHHQSIVDVYLEAASWLVAGLTLLIVVARAVFAPGLITFHRIIGAVLLYLDVGLIFAALYGFLALAKPQAFAGLPPMLDNLSVGTNVVYFSFVTLTSVGYGDIAPVHPLARSLANVEAIIGQLYPATLLARLVTLELAHRIDKK</sequence>
<organism evidence="3 4">
    <name type="scientific">Methylovirgula ligni</name>
    <dbReference type="NCBI Taxonomy" id="569860"/>
    <lineage>
        <taxon>Bacteria</taxon>
        <taxon>Pseudomonadati</taxon>
        <taxon>Pseudomonadota</taxon>
        <taxon>Alphaproteobacteria</taxon>
        <taxon>Hyphomicrobiales</taxon>
        <taxon>Beijerinckiaceae</taxon>
        <taxon>Methylovirgula</taxon>
    </lineage>
</organism>
<accession>A0A3D9YXW8</accession>
<dbReference type="EMBL" id="QUMO01000002">
    <property type="protein sequence ID" value="REF87542.1"/>
    <property type="molecule type" value="Genomic_DNA"/>
</dbReference>
<feature type="transmembrane region" description="Helical" evidence="1">
    <location>
        <begin position="21"/>
        <end position="45"/>
    </location>
</feature>
<feature type="transmembrane region" description="Helical" evidence="1">
    <location>
        <begin position="179"/>
        <end position="196"/>
    </location>
</feature>
<feature type="transmembrane region" description="Helical" evidence="1">
    <location>
        <begin position="137"/>
        <end position="159"/>
    </location>
</feature>
<reference evidence="3 4" key="1">
    <citation type="submission" date="2018-08" db="EMBL/GenBank/DDBJ databases">
        <title>Genomic Encyclopedia of Type Strains, Phase IV (KMG-IV): sequencing the most valuable type-strain genomes for metagenomic binning, comparative biology and taxonomic classification.</title>
        <authorList>
            <person name="Goeker M."/>
        </authorList>
    </citation>
    <scope>NUCLEOTIDE SEQUENCE [LARGE SCALE GENOMIC DNA]</scope>
    <source>
        <strain evidence="3 4">BW863</strain>
    </source>
</reference>